<evidence type="ECO:0000313" key="5">
    <source>
        <dbReference type="EMBL" id="KAF6171176.1"/>
    </source>
</evidence>
<gene>
    <name evidence="5" type="ORF">GIB67_027982</name>
</gene>
<dbReference type="Pfam" id="PF00571">
    <property type="entry name" value="CBS"/>
    <property type="match status" value="2"/>
</dbReference>
<keyword evidence="2 3" id="KW-0129">CBS domain</keyword>
<dbReference type="InterPro" id="IPR000644">
    <property type="entry name" value="CBS_dom"/>
</dbReference>
<feature type="domain" description="CBS" evidence="4">
    <location>
        <begin position="312"/>
        <end position="371"/>
    </location>
</feature>
<dbReference type="Proteomes" id="UP000541444">
    <property type="component" value="Unassembled WGS sequence"/>
</dbReference>
<evidence type="ECO:0000259" key="4">
    <source>
        <dbReference type="PROSITE" id="PS51371"/>
    </source>
</evidence>
<evidence type="ECO:0000256" key="1">
    <source>
        <dbReference type="ARBA" id="ARBA00022737"/>
    </source>
</evidence>
<evidence type="ECO:0000256" key="2">
    <source>
        <dbReference type="ARBA" id="ARBA00023122"/>
    </source>
</evidence>
<keyword evidence="6" id="KW-1185">Reference proteome</keyword>
<dbReference type="PROSITE" id="PS51371">
    <property type="entry name" value="CBS"/>
    <property type="match status" value="1"/>
</dbReference>
<protein>
    <recommendedName>
        <fullName evidence="4">CBS domain-containing protein</fullName>
    </recommendedName>
</protein>
<evidence type="ECO:0000256" key="3">
    <source>
        <dbReference type="PROSITE-ProRule" id="PRU00703"/>
    </source>
</evidence>
<organism evidence="5 6">
    <name type="scientific">Kingdonia uniflora</name>
    <dbReference type="NCBI Taxonomy" id="39325"/>
    <lineage>
        <taxon>Eukaryota</taxon>
        <taxon>Viridiplantae</taxon>
        <taxon>Streptophyta</taxon>
        <taxon>Embryophyta</taxon>
        <taxon>Tracheophyta</taxon>
        <taxon>Spermatophyta</taxon>
        <taxon>Magnoliopsida</taxon>
        <taxon>Ranunculales</taxon>
        <taxon>Circaeasteraceae</taxon>
        <taxon>Kingdonia</taxon>
    </lineage>
</organism>
<dbReference type="OrthoDB" id="449052at2759"/>
<accession>A0A7J7NVH4</accession>
<name>A0A7J7NVH4_9MAGN</name>
<dbReference type="SMART" id="SM00116">
    <property type="entry name" value="CBS"/>
    <property type="match status" value="2"/>
</dbReference>
<comment type="caution">
    <text evidence="5">The sequence shown here is derived from an EMBL/GenBank/DDBJ whole genome shotgun (WGS) entry which is preliminary data.</text>
</comment>
<reference evidence="5 6" key="1">
    <citation type="journal article" date="2020" name="IScience">
        <title>Genome Sequencing of the Endangered Kingdonia uniflora (Circaeasteraceae, Ranunculales) Reveals Potential Mechanisms of Evolutionary Specialization.</title>
        <authorList>
            <person name="Sun Y."/>
            <person name="Deng T."/>
            <person name="Zhang A."/>
            <person name="Moore M.J."/>
            <person name="Landis J.B."/>
            <person name="Lin N."/>
            <person name="Zhang H."/>
            <person name="Zhang X."/>
            <person name="Huang J."/>
            <person name="Zhang X."/>
            <person name="Sun H."/>
            <person name="Wang H."/>
        </authorList>
    </citation>
    <scope>NUCLEOTIDE SEQUENCE [LARGE SCALE GENOMIC DNA]</scope>
    <source>
        <strain evidence="5">TB1705</strain>
        <tissue evidence="5">Leaf</tissue>
    </source>
</reference>
<dbReference type="EMBL" id="JACGCM010000516">
    <property type="protein sequence ID" value="KAF6171176.1"/>
    <property type="molecule type" value="Genomic_DNA"/>
</dbReference>
<proteinExistence type="predicted"/>
<dbReference type="PANTHER" id="PTHR13780:SF124">
    <property type="entry name" value="OS01G0633400 PROTEIN"/>
    <property type="match status" value="1"/>
</dbReference>
<dbReference type="InterPro" id="IPR050511">
    <property type="entry name" value="AMPK_gamma/SDS23_families"/>
</dbReference>
<evidence type="ECO:0000313" key="6">
    <source>
        <dbReference type="Proteomes" id="UP000541444"/>
    </source>
</evidence>
<keyword evidence="1" id="KW-0677">Repeat</keyword>
<dbReference type="PANTHER" id="PTHR13780">
    <property type="entry name" value="AMP-ACTIVATED PROTEIN KINASE, GAMMA REGULATORY SUBUNIT"/>
    <property type="match status" value="1"/>
</dbReference>
<sequence length="399" mass="44798">MDLRHIENIIKDSESDLAQKKETIISTLQTKCHDDTAIDSGSALQLFLDHITINSIPGIRNSSVLELYSEDCLKEAIKLLYEKNVFGAPITDALEEEPKPELEKFLDRYIGFIDFATMVLWSIEERDKLDPEIKHEVCEGINTNGIFSMLEKIPSIGKTKVGELAKSFLWDPFFPVHLNDTLFQVLLLLSKHQLQVVPVTEGSNVIGFVTKIAIVELLLQSSGLDWFDRISDKALSEFRLENDGRLVYVYGDQTLAEALHCLREIKWMGNITVEEFIQSDTRKSELTTDSTLTQNLGGLLSAGALRLRNKFMPTMDSPVTNKKSDTLKQAMKTLVESKSNCSYLVDESRHFIGVVSLRDVIMQFAPPGIDSRIKGGGFFQSALEQSGCHLNNGSIVHDR</sequence>
<dbReference type="SUPFAM" id="SSF54631">
    <property type="entry name" value="CBS-domain pair"/>
    <property type="match status" value="2"/>
</dbReference>
<dbReference type="AlphaFoldDB" id="A0A7J7NVH4"/>
<dbReference type="InterPro" id="IPR046342">
    <property type="entry name" value="CBS_dom_sf"/>
</dbReference>
<dbReference type="Gene3D" id="3.10.580.10">
    <property type="entry name" value="CBS-domain"/>
    <property type="match status" value="2"/>
</dbReference>